<proteinExistence type="predicted"/>
<accession>A0A3L6SZG0</accession>
<dbReference type="Proteomes" id="UP000275267">
    <property type="component" value="Unassembled WGS sequence"/>
</dbReference>
<feature type="compositionally biased region" description="Polar residues" evidence="1">
    <location>
        <begin position="1"/>
        <end position="12"/>
    </location>
</feature>
<feature type="compositionally biased region" description="Basic residues" evidence="1">
    <location>
        <begin position="262"/>
        <end position="281"/>
    </location>
</feature>
<comment type="caution">
    <text evidence="2">The sequence shown here is derived from an EMBL/GenBank/DDBJ whole genome shotgun (WGS) entry which is preliminary data.</text>
</comment>
<feature type="compositionally biased region" description="Basic and acidic residues" evidence="1">
    <location>
        <begin position="248"/>
        <end position="259"/>
    </location>
</feature>
<feature type="region of interest" description="Disordered" evidence="1">
    <location>
        <begin position="225"/>
        <end position="301"/>
    </location>
</feature>
<evidence type="ECO:0000313" key="2">
    <source>
        <dbReference type="EMBL" id="RLN29727.1"/>
    </source>
</evidence>
<feature type="compositionally biased region" description="Polar residues" evidence="1">
    <location>
        <begin position="21"/>
        <end position="33"/>
    </location>
</feature>
<feature type="region of interest" description="Disordered" evidence="1">
    <location>
        <begin position="1"/>
        <end position="46"/>
    </location>
</feature>
<protein>
    <submittedName>
        <fullName evidence="2">Uncharacterized protein</fullName>
    </submittedName>
</protein>
<organism evidence="2 3">
    <name type="scientific">Panicum miliaceum</name>
    <name type="common">Proso millet</name>
    <name type="synonym">Broomcorn millet</name>
    <dbReference type="NCBI Taxonomy" id="4540"/>
    <lineage>
        <taxon>Eukaryota</taxon>
        <taxon>Viridiplantae</taxon>
        <taxon>Streptophyta</taxon>
        <taxon>Embryophyta</taxon>
        <taxon>Tracheophyta</taxon>
        <taxon>Spermatophyta</taxon>
        <taxon>Magnoliopsida</taxon>
        <taxon>Liliopsida</taxon>
        <taxon>Poales</taxon>
        <taxon>Poaceae</taxon>
        <taxon>PACMAD clade</taxon>
        <taxon>Panicoideae</taxon>
        <taxon>Panicodae</taxon>
        <taxon>Paniceae</taxon>
        <taxon>Panicinae</taxon>
        <taxon>Panicum</taxon>
        <taxon>Panicum sect. Panicum</taxon>
    </lineage>
</organism>
<name>A0A3L6SZG0_PANMI</name>
<gene>
    <name evidence="2" type="ORF">C2845_PM05G21350</name>
</gene>
<evidence type="ECO:0000313" key="3">
    <source>
        <dbReference type="Proteomes" id="UP000275267"/>
    </source>
</evidence>
<dbReference type="PANTHER" id="PTHR33018:SF34">
    <property type="entry name" value="OS02G0472350 PROTEIN"/>
    <property type="match status" value="1"/>
</dbReference>
<keyword evidence="3" id="KW-1185">Reference proteome</keyword>
<sequence length="496" mass="54752">MSQTGFSNTSSAQHEEPAHNGTPSGHTAACSTSQRRKPRTQTKCPSDVVKVKGIDGEGFPTNDNGVKRWRLICGLIARQRVGINVKFEDMDQPTRQGLFKIMKKYLEFPEGTFEAQMNRVIGAALKSIAKLHRHFKSNLVQNFVNNGTEPFEVHKDLDHRDWETFVETTTSEQFLEKNRLKNEIMDKIFGKLRAVGIDVDAALSASIGKSSCASKEVEQTLIAPAGQHSPTSPGGRSMPAPDKCLGSSHDELETFDRLNGRPPKKKGRTTPKTAAAKKGRGKVAAAKKATEVKGKEAPKEPANTWTLAHPKFVMGKPMMTTEELASAGVNTRALHKQYISHAMHKENPSIVGEFKARDLHSGPGYFSIAWQLNKESKERQLGVAFIDPQHFSATVIAQDPDHVQSTISKDMLDDKDKLEKQQLLAIREKVASFLLVDVIYDKESRWLPNPSCAPGSSRKRKMILLGSSIKGDGQQPKPVTFNIHQVTAPGSIARHL</sequence>
<evidence type="ECO:0000256" key="1">
    <source>
        <dbReference type="SAM" id="MobiDB-lite"/>
    </source>
</evidence>
<dbReference type="AlphaFoldDB" id="A0A3L6SZG0"/>
<feature type="compositionally biased region" description="Basic and acidic residues" evidence="1">
    <location>
        <begin position="288"/>
        <end position="299"/>
    </location>
</feature>
<dbReference type="PANTHER" id="PTHR33018">
    <property type="entry name" value="OS10G0338966 PROTEIN-RELATED"/>
    <property type="match status" value="1"/>
</dbReference>
<reference evidence="3" key="1">
    <citation type="journal article" date="2019" name="Nat. Commun.">
        <title>The genome of broomcorn millet.</title>
        <authorList>
            <person name="Zou C."/>
            <person name="Miki D."/>
            <person name="Li D."/>
            <person name="Tang Q."/>
            <person name="Xiao L."/>
            <person name="Rajput S."/>
            <person name="Deng P."/>
            <person name="Jia W."/>
            <person name="Huang R."/>
            <person name="Zhang M."/>
            <person name="Sun Y."/>
            <person name="Hu J."/>
            <person name="Fu X."/>
            <person name="Schnable P.S."/>
            <person name="Li F."/>
            <person name="Zhang H."/>
            <person name="Feng B."/>
            <person name="Zhu X."/>
            <person name="Liu R."/>
            <person name="Schnable J.C."/>
            <person name="Zhu J.-K."/>
            <person name="Zhang H."/>
        </authorList>
    </citation>
    <scope>NUCLEOTIDE SEQUENCE [LARGE SCALE GENOMIC DNA]</scope>
</reference>
<dbReference type="EMBL" id="PQIB02000003">
    <property type="protein sequence ID" value="RLN29727.1"/>
    <property type="molecule type" value="Genomic_DNA"/>
</dbReference>